<comment type="caution">
    <text evidence="3">The sequence shown here is derived from an EMBL/GenBank/DDBJ whole genome shotgun (WGS) entry which is preliminary data.</text>
</comment>
<evidence type="ECO:0000313" key="4">
    <source>
        <dbReference type="Proteomes" id="UP000589036"/>
    </source>
</evidence>
<evidence type="ECO:0000313" key="3">
    <source>
        <dbReference type="EMBL" id="NYE47226.1"/>
    </source>
</evidence>
<dbReference type="AlphaFoldDB" id="A0A852TS60"/>
<gene>
    <name evidence="3" type="ORF">HDA32_002346</name>
</gene>
<feature type="signal peptide" evidence="2">
    <location>
        <begin position="1"/>
        <end position="26"/>
    </location>
</feature>
<reference evidence="3 4" key="1">
    <citation type="submission" date="2020-07" db="EMBL/GenBank/DDBJ databases">
        <title>Sequencing the genomes of 1000 actinobacteria strains.</title>
        <authorList>
            <person name="Klenk H.-P."/>
        </authorList>
    </citation>
    <scope>NUCLEOTIDE SEQUENCE [LARGE SCALE GENOMIC DNA]</scope>
    <source>
        <strain evidence="3 4">CXB654</strain>
    </source>
</reference>
<proteinExistence type="predicted"/>
<feature type="compositionally biased region" description="Polar residues" evidence="1">
    <location>
        <begin position="72"/>
        <end position="81"/>
    </location>
</feature>
<protein>
    <submittedName>
        <fullName evidence="3">Uncharacterized protein</fullName>
    </submittedName>
</protein>
<feature type="region of interest" description="Disordered" evidence="1">
    <location>
        <begin position="30"/>
        <end position="81"/>
    </location>
</feature>
<accession>A0A852TS60</accession>
<dbReference type="RefSeq" id="WP_246334308.1">
    <property type="nucleotide sequence ID" value="NZ_BAAAYY010000047.1"/>
</dbReference>
<name>A0A852TS60_9ACTN</name>
<feature type="chain" id="PRO_5032624899" evidence="2">
    <location>
        <begin position="27"/>
        <end position="81"/>
    </location>
</feature>
<sequence>MTVRRILVAGIAAPALVLAAPAVAMADTDYEAEQSAAGPNGAWSHSVESSADGDGDASYEETKTKAGPHGAFSSSVESEAD</sequence>
<keyword evidence="4" id="KW-1185">Reference proteome</keyword>
<evidence type="ECO:0000256" key="2">
    <source>
        <dbReference type="SAM" id="SignalP"/>
    </source>
</evidence>
<keyword evidence="2" id="KW-0732">Signal</keyword>
<evidence type="ECO:0000256" key="1">
    <source>
        <dbReference type="SAM" id="MobiDB-lite"/>
    </source>
</evidence>
<organism evidence="3 4">
    <name type="scientific">Spinactinospora alkalitolerans</name>
    <dbReference type="NCBI Taxonomy" id="687207"/>
    <lineage>
        <taxon>Bacteria</taxon>
        <taxon>Bacillati</taxon>
        <taxon>Actinomycetota</taxon>
        <taxon>Actinomycetes</taxon>
        <taxon>Streptosporangiales</taxon>
        <taxon>Nocardiopsidaceae</taxon>
        <taxon>Spinactinospora</taxon>
    </lineage>
</organism>
<dbReference type="Proteomes" id="UP000589036">
    <property type="component" value="Unassembled WGS sequence"/>
</dbReference>
<dbReference type="EMBL" id="JACCCC010000001">
    <property type="protein sequence ID" value="NYE47226.1"/>
    <property type="molecule type" value="Genomic_DNA"/>
</dbReference>